<accession>A0A1I5LFT0</accession>
<dbReference type="SUPFAM" id="SSF51182">
    <property type="entry name" value="RmlC-like cupins"/>
    <property type="match status" value="1"/>
</dbReference>
<gene>
    <name evidence="2" type="ORF">HHA03_03900</name>
    <name evidence="3" type="ORF">SAMN05421839_10234</name>
</gene>
<evidence type="ECO:0000313" key="4">
    <source>
        <dbReference type="Proteomes" id="UP000242243"/>
    </source>
</evidence>
<dbReference type="Gene3D" id="2.60.120.10">
    <property type="entry name" value="Jelly Rolls"/>
    <property type="match status" value="1"/>
</dbReference>
<reference evidence="3 4" key="1">
    <citation type="submission" date="2016-10" db="EMBL/GenBank/DDBJ databases">
        <authorList>
            <person name="de Groot N.N."/>
        </authorList>
    </citation>
    <scope>NUCLEOTIDE SEQUENCE [LARGE SCALE GENOMIC DNA]</scope>
    <source>
        <strain evidence="3 4">DSM 17073</strain>
    </source>
</reference>
<dbReference type="Proteomes" id="UP000242243">
    <property type="component" value="Unassembled WGS sequence"/>
</dbReference>
<evidence type="ECO:0000259" key="1">
    <source>
        <dbReference type="Pfam" id="PF06172"/>
    </source>
</evidence>
<evidence type="ECO:0000313" key="5">
    <source>
        <dbReference type="Proteomes" id="UP000321547"/>
    </source>
</evidence>
<protein>
    <submittedName>
        <fullName evidence="2">Cupin</fullName>
    </submittedName>
</protein>
<dbReference type="AlphaFoldDB" id="A0A1I5LFT0"/>
<proteinExistence type="predicted"/>
<dbReference type="Proteomes" id="UP000321547">
    <property type="component" value="Unassembled WGS sequence"/>
</dbReference>
<dbReference type="Pfam" id="PF06172">
    <property type="entry name" value="Cupin_5"/>
    <property type="match status" value="1"/>
</dbReference>
<reference evidence="2 5" key="2">
    <citation type="submission" date="2019-07" db="EMBL/GenBank/DDBJ databases">
        <title>Whole genome shotgun sequence of Halolactibacillus halophilus NBRC 100868.</title>
        <authorList>
            <person name="Hosoyama A."/>
            <person name="Uohara A."/>
            <person name="Ohji S."/>
            <person name="Ichikawa N."/>
        </authorList>
    </citation>
    <scope>NUCLEOTIDE SEQUENCE [LARGE SCALE GENOMIC DNA]</scope>
    <source>
        <strain evidence="2 5">NBRC 100868</strain>
    </source>
</reference>
<evidence type="ECO:0000313" key="3">
    <source>
        <dbReference type="EMBL" id="SFO95716.1"/>
    </source>
</evidence>
<sequence>MSRIEEIIDQLALTPHPEGGFYASSFTGDCQPEKDDAQYTSIYFLLRAGDKSHFHQLTSDELWYFHEGDALTIHMIEADGTYRTERLGLDLEKGESPQILVKKGTIFGSTVDGAYGLVGCMVSPGFRFEDFKLFTERELLERFPEHHTIIKHLTMD</sequence>
<evidence type="ECO:0000313" key="2">
    <source>
        <dbReference type="EMBL" id="GEM00858.1"/>
    </source>
</evidence>
<dbReference type="EMBL" id="BJWI01000002">
    <property type="protein sequence ID" value="GEM00858.1"/>
    <property type="molecule type" value="Genomic_DNA"/>
</dbReference>
<dbReference type="RefSeq" id="WP_089829578.1">
    <property type="nucleotide sequence ID" value="NZ_BJWI01000002.1"/>
</dbReference>
<dbReference type="InterPro" id="IPR039935">
    <property type="entry name" value="YML079W-like"/>
</dbReference>
<dbReference type="CDD" id="cd06121">
    <property type="entry name" value="cupin_YML079wp"/>
    <property type="match status" value="1"/>
</dbReference>
<dbReference type="InterPro" id="IPR011051">
    <property type="entry name" value="RmlC_Cupin_sf"/>
</dbReference>
<organism evidence="3 4">
    <name type="scientific">Halolactibacillus halophilus</name>
    <dbReference type="NCBI Taxonomy" id="306540"/>
    <lineage>
        <taxon>Bacteria</taxon>
        <taxon>Bacillati</taxon>
        <taxon>Bacillota</taxon>
        <taxon>Bacilli</taxon>
        <taxon>Bacillales</taxon>
        <taxon>Bacillaceae</taxon>
        <taxon>Halolactibacillus</taxon>
    </lineage>
</organism>
<keyword evidence="5" id="KW-1185">Reference proteome</keyword>
<dbReference type="PANTHER" id="PTHR33387:SF3">
    <property type="entry name" value="DUF985 DOMAIN-CONTAINING PROTEIN"/>
    <property type="match status" value="1"/>
</dbReference>
<dbReference type="InterPro" id="IPR009327">
    <property type="entry name" value="Cupin_DUF985"/>
</dbReference>
<dbReference type="InterPro" id="IPR014710">
    <property type="entry name" value="RmlC-like_jellyroll"/>
</dbReference>
<dbReference type="EMBL" id="FOXC01000002">
    <property type="protein sequence ID" value="SFO95716.1"/>
    <property type="molecule type" value="Genomic_DNA"/>
</dbReference>
<dbReference type="OrthoDB" id="9798288at2"/>
<dbReference type="PANTHER" id="PTHR33387">
    <property type="entry name" value="RMLC-LIKE JELLY ROLL FOLD PROTEIN"/>
    <property type="match status" value="1"/>
</dbReference>
<name>A0A1I5LFT0_9BACI</name>
<feature type="domain" description="DUF985" evidence="1">
    <location>
        <begin position="5"/>
        <end position="133"/>
    </location>
</feature>